<organism evidence="1 2">
    <name type="scientific">Frieseomelitta varia</name>
    <dbReference type="NCBI Taxonomy" id="561572"/>
    <lineage>
        <taxon>Eukaryota</taxon>
        <taxon>Metazoa</taxon>
        <taxon>Ecdysozoa</taxon>
        <taxon>Arthropoda</taxon>
        <taxon>Hexapoda</taxon>
        <taxon>Insecta</taxon>
        <taxon>Pterygota</taxon>
        <taxon>Neoptera</taxon>
        <taxon>Endopterygota</taxon>
        <taxon>Hymenoptera</taxon>
        <taxon>Apocrita</taxon>
        <taxon>Aculeata</taxon>
        <taxon>Apoidea</taxon>
        <taxon>Anthophila</taxon>
        <taxon>Apidae</taxon>
        <taxon>Frieseomelitta</taxon>
    </lineage>
</organism>
<proteinExistence type="predicted"/>
<comment type="caution">
    <text evidence="1">The sequence shown here is derived from an EMBL/GenBank/DDBJ whole genome shotgun (WGS) entry which is preliminary data.</text>
</comment>
<protein>
    <submittedName>
        <fullName evidence="1">Uncharacterized protein</fullName>
    </submittedName>
</protein>
<name>A0A833W9Y9_9HYME</name>
<accession>A0A833W9Y9</accession>
<dbReference type="AlphaFoldDB" id="A0A833W9Y9"/>
<dbReference type="Proteomes" id="UP000655588">
    <property type="component" value="Unassembled WGS sequence"/>
</dbReference>
<reference evidence="1" key="1">
    <citation type="submission" date="2019-11" db="EMBL/GenBank/DDBJ databases">
        <title>The nuclear and mitochondrial genomes of Frieseomelitta varia - a highly eusocial stingless bee (Meliponini) with a permanently sterile worker caste.</title>
        <authorList>
            <person name="Freitas F.C.P."/>
            <person name="Lourenco A.P."/>
            <person name="Nunes F.M.F."/>
            <person name="Paschoal A.R."/>
            <person name="Abreu F.C.P."/>
            <person name="Barbin F.O."/>
            <person name="Bataglia L."/>
            <person name="Cardoso-Junior C.A.M."/>
            <person name="Cervoni M.S."/>
            <person name="Silva S.R."/>
            <person name="Dalarmi F."/>
            <person name="Del Lama M.A."/>
            <person name="Depintor T.S."/>
            <person name="Ferreira K.M."/>
            <person name="Goria P.S."/>
            <person name="Jaskot M.C."/>
            <person name="Lago D.C."/>
            <person name="Luna-Lucena D."/>
            <person name="Moda L.M."/>
            <person name="Nascimento L."/>
            <person name="Pedrino M."/>
            <person name="Rabico F.O."/>
            <person name="Sanches F.C."/>
            <person name="Santos D.E."/>
            <person name="Santos C.G."/>
            <person name="Vieira J."/>
            <person name="Lopes T.F."/>
            <person name="Barchuk A.R."/>
            <person name="Hartfelder K."/>
            <person name="Simoes Z.L.P."/>
            <person name="Bitondi M.M.G."/>
            <person name="Pinheiro D.G."/>
        </authorList>
    </citation>
    <scope>NUCLEOTIDE SEQUENCE</scope>
    <source>
        <strain evidence="1">USP_RPSP 00005682</strain>
        <tissue evidence="1">Whole individual</tissue>
    </source>
</reference>
<sequence>MVDAPSMAVEVLEWAHEEAKFVLEGRLLIAQPTDNNWRRGRTVKLAPVTAMLVTNGKMNALNEIENKLKTECNIAYGE</sequence>
<evidence type="ECO:0000313" key="1">
    <source>
        <dbReference type="EMBL" id="KAF3429312.1"/>
    </source>
</evidence>
<dbReference type="EMBL" id="WNWW01000167">
    <property type="protein sequence ID" value="KAF3429312.1"/>
    <property type="molecule type" value="Genomic_DNA"/>
</dbReference>
<gene>
    <name evidence="1" type="ORF">E2986_13271</name>
</gene>
<evidence type="ECO:0000313" key="2">
    <source>
        <dbReference type="Proteomes" id="UP000655588"/>
    </source>
</evidence>
<keyword evidence="2" id="KW-1185">Reference proteome</keyword>